<name>A0ABR0DY13_ZASCE</name>
<sequence>MSTDPAAGESKESVKSISSSLGLIAPCTSKAIDWVLAEPSGLRILYHFYIPLLDEKHFVRPCDTPKNDPKVKEDAVALANHYGPRIWGNEQHRPHLYAPKEGRNDNPKKEYRWEADHEFLRSGLCKLIETRVWKYRKNYREKPDRPYRRLQQYLGCWTLEMSLEEAFEQWSVNKRSCQTELQGPRGKQRRLLSPSNGDDEWSAASGSHVDENGTDWMPQTRSSTLNNGLGCSDNVHVSSSRSKHAVEEVRDDSRPTQTSANLTGPKIEREESNNSLYALTPPRQTTMQSQTTGSATITGSEVMSDDPVAPPVSVAASPTPASQLDVISFDPWLTLGTRHRKLISLDSTMDIQTVFALIHMQARKDSGQRVASLCFSFKGEGEVPIEIDVDDPLAGKAWDAVVHLASAVGVDGVKATLSDRL</sequence>
<feature type="region of interest" description="Disordered" evidence="1">
    <location>
        <begin position="177"/>
        <end position="261"/>
    </location>
</feature>
<feature type="compositionally biased region" description="Basic and acidic residues" evidence="1">
    <location>
        <begin position="244"/>
        <end position="254"/>
    </location>
</feature>
<keyword evidence="3" id="KW-1185">Reference proteome</keyword>
<dbReference type="EMBL" id="JAXOVC010000015">
    <property type="protein sequence ID" value="KAK4493868.1"/>
    <property type="molecule type" value="Genomic_DNA"/>
</dbReference>
<evidence type="ECO:0000313" key="3">
    <source>
        <dbReference type="Proteomes" id="UP001305779"/>
    </source>
</evidence>
<feature type="compositionally biased region" description="Polar residues" evidence="1">
    <location>
        <begin position="217"/>
        <end position="240"/>
    </location>
</feature>
<dbReference type="Proteomes" id="UP001305779">
    <property type="component" value="Unassembled WGS sequence"/>
</dbReference>
<organism evidence="2 3">
    <name type="scientific">Zasmidium cellare</name>
    <name type="common">Wine cellar mold</name>
    <name type="synonym">Racodium cellare</name>
    <dbReference type="NCBI Taxonomy" id="395010"/>
    <lineage>
        <taxon>Eukaryota</taxon>
        <taxon>Fungi</taxon>
        <taxon>Dikarya</taxon>
        <taxon>Ascomycota</taxon>
        <taxon>Pezizomycotina</taxon>
        <taxon>Dothideomycetes</taxon>
        <taxon>Dothideomycetidae</taxon>
        <taxon>Mycosphaerellales</taxon>
        <taxon>Mycosphaerellaceae</taxon>
        <taxon>Zasmidium</taxon>
    </lineage>
</organism>
<protein>
    <submittedName>
        <fullName evidence="2">Uncharacterized protein</fullName>
    </submittedName>
</protein>
<proteinExistence type="predicted"/>
<reference evidence="2 3" key="1">
    <citation type="journal article" date="2023" name="G3 (Bethesda)">
        <title>A chromosome-level genome assembly of Zasmidium syzygii isolated from banana leaves.</title>
        <authorList>
            <person name="van Westerhoven A.C."/>
            <person name="Mehrabi R."/>
            <person name="Talebi R."/>
            <person name="Steentjes M.B.F."/>
            <person name="Corcolon B."/>
            <person name="Chong P.A."/>
            <person name="Kema G.H.J."/>
            <person name="Seidl M.F."/>
        </authorList>
    </citation>
    <scope>NUCLEOTIDE SEQUENCE [LARGE SCALE GENOMIC DNA]</scope>
    <source>
        <strain evidence="2 3">P124</strain>
    </source>
</reference>
<evidence type="ECO:0000313" key="2">
    <source>
        <dbReference type="EMBL" id="KAK4493868.1"/>
    </source>
</evidence>
<comment type="caution">
    <text evidence="2">The sequence shown here is derived from an EMBL/GenBank/DDBJ whole genome shotgun (WGS) entry which is preliminary data.</text>
</comment>
<gene>
    <name evidence="2" type="ORF">PRZ48_015053</name>
</gene>
<accession>A0ABR0DY13</accession>
<evidence type="ECO:0000256" key="1">
    <source>
        <dbReference type="SAM" id="MobiDB-lite"/>
    </source>
</evidence>